<evidence type="ECO:0000313" key="3">
    <source>
        <dbReference type="Proteomes" id="UP000000598"/>
    </source>
</evidence>
<feature type="domain" description="Bacteriophage T5 Orf172 DNA-binding" evidence="1">
    <location>
        <begin position="153"/>
        <end position="309"/>
    </location>
</feature>
<dbReference type="EMBL" id="CR382126">
    <property type="protein sequence ID" value="CAG98122.1"/>
    <property type="molecule type" value="Genomic_DNA"/>
</dbReference>
<proteinExistence type="predicted"/>
<dbReference type="SMART" id="SM00974">
    <property type="entry name" value="T5orf172"/>
    <property type="match status" value="1"/>
</dbReference>
<organism evidence="2 3">
    <name type="scientific">Kluyveromyces lactis (strain ATCC 8585 / CBS 2359 / DSM 70799 / NBRC 1267 / NRRL Y-1140 / WM37)</name>
    <name type="common">Yeast</name>
    <name type="synonym">Candida sphaerica</name>
    <dbReference type="NCBI Taxonomy" id="284590"/>
    <lineage>
        <taxon>Eukaryota</taxon>
        <taxon>Fungi</taxon>
        <taxon>Dikarya</taxon>
        <taxon>Ascomycota</taxon>
        <taxon>Saccharomycotina</taxon>
        <taxon>Saccharomycetes</taxon>
        <taxon>Saccharomycetales</taxon>
        <taxon>Saccharomycetaceae</taxon>
        <taxon>Kluyveromyces</taxon>
    </lineage>
</organism>
<dbReference type="PANTHER" id="PTHR28094">
    <property type="entry name" value="MEIOTICALLY UP-REGULATED GENE 113 PROTEIN"/>
    <property type="match status" value="1"/>
</dbReference>
<dbReference type="PaxDb" id="284590-Q6CKX5"/>
<dbReference type="InParanoid" id="Q6CKX5"/>
<keyword evidence="3" id="KW-1185">Reference proteome</keyword>
<protein>
    <submittedName>
        <fullName evidence="2">KLLA0F07359p</fullName>
    </submittedName>
</protein>
<name>Q6CKX5_KLULA</name>
<dbReference type="AlphaFoldDB" id="Q6CKX5"/>
<dbReference type="OMA" id="YNIHVEW"/>
<reference evidence="2 3" key="1">
    <citation type="journal article" date="2004" name="Nature">
        <title>Genome evolution in yeasts.</title>
        <authorList>
            <consortium name="Genolevures"/>
            <person name="Dujon B."/>
            <person name="Sherman D."/>
            <person name="Fischer G."/>
            <person name="Durrens P."/>
            <person name="Casaregola S."/>
            <person name="Lafontaine I."/>
            <person name="de Montigny J."/>
            <person name="Marck C."/>
            <person name="Neuveglise C."/>
            <person name="Talla E."/>
            <person name="Goffard N."/>
            <person name="Frangeul L."/>
            <person name="Aigle M."/>
            <person name="Anthouard V."/>
            <person name="Babour A."/>
            <person name="Barbe V."/>
            <person name="Barnay S."/>
            <person name="Blanchin S."/>
            <person name="Beckerich J.M."/>
            <person name="Beyne E."/>
            <person name="Bleykasten C."/>
            <person name="Boisrame A."/>
            <person name="Boyer J."/>
            <person name="Cattolico L."/>
            <person name="Confanioleri F."/>
            <person name="de Daruvar A."/>
            <person name="Despons L."/>
            <person name="Fabre E."/>
            <person name="Fairhead C."/>
            <person name="Ferry-Dumazet H."/>
            <person name="Groppi A."/>
            <person name="Hantraye F."/>
            <person name="Hennequin C."/>
            <person name="Jauniaux N."/>
            <person name="Joyet P."/>
            <person name="Kachouri R."/>
            <person name="Kerrest A."/>
            <person name="Koszul R."/>
            <person name="Lemaire M."/>
            <person name="Lesur I."/>
            <person name="Ma L."/>
            <person name="Muller H."/>
            <person name="Nicaud J.M."/>
            <person name="Nikolski M."/>
            <person name="Oztas S."/>
            <person name="Ozier-Kalogeropoulos O."/>
            <person name="Pellenz S."/>
            <person name="Potier S."/>
            <person name="Richard G.F."/>
            <person name="Straub M.L."/>
            <person name="Suleau A."/>
            <person name="Swennene D."/>
            <person name="Tekaia F."/>
            <person name="Wesolowski-Louvel M."/>
            <person name="Westhof E."/>
            <person name="Wirth B."/>
            <person name="Zeniou-Meyer M."/>
            <person name="Zivanovic I."/>
            <person name="Bolotin-Fukuhara M."/>
            <person name="Thierry A."/>
            <person name="Bouchier C."/>
            <person name="Caudron B."/>
            <person name="Scarpelli C."/>
            <person name="Gaillardin C."/>
            <person name="Weissenbach J."/>
            <person name="Wincker P."/>
            <person name="Souciet J.L."/>
        </authorList>
    </citation>
    <scope>NUCLEOTIDE SEQUENCE [LARGE SCALE GENOMIC DNA]</scope>
    <source>
        <strain evidence="3">ATCC 8585 / CBS 2359 / DSM 70799 / NBRC 1267 / NRRL Y-1140 / WM37</strain>
    </source>
</reference>
<dbReference type="InterPro" id="IPR018306">
    <property type="entry name" value="Phage_T5_Orf172_DNA-bd"/>
</dbReference>
<dbReference type="HOGENOM" id="CLU_069853_0_0_1"/>
<dbReference type="KEGG" id="kla:KLLA0_F07359g"/>
<accession>Q6CKX5</accession>
<dbReference type="Pfam" id="PF10544">
    <property type="entry name" value="T5orf172"/>
    <property type="match status" value="1"/>
</dbReference>
<sequence length="322" mass="37142">MRTQCVGTTQKGSQCRLKAIEGEKFCRHHSTQNNGTSIATKAPHMPHDAPECVGTTRKGSKCKLKAIEGGKFCRHHINQNNGTSSPTKTPYIPEDTPEYIYIYTYATLHENAVVEKKNRKEITWLVTDNSKMKPSKNQALILRNNRFDPWQHNKDEILIKIGMTRRSDVSKRINEWQKQCKRDIILITPEIVRQWIVSSTTKPKSINSMSNVIQKLCRLALNNHSNIVKHTTITSTTITDTGRSRNKSDRCFTENGFRCKDSGHVEREIHEWLWKEYGKGNIICEVCQKTHREWVKVPIGQMEYIVNTIDRICSDSFSLKRT</sequence>
<dbReference type="GeneID" id="2895981"/>
<evidence type="ECO:0000313" key="2">
    <source>
        <dbReference type="EMBL" id="CAG98122.1"/>
    </source>
</evidence>
<evidence type="ECO:0000259" key="1">
    <source>
        <dbReference type="SMART" id="SM00974"/>
    </source>
</evidence>
<dbReference type="RefSeq" id="XP_455414.1">
    <property type="nucleotide sequence ID" value="XM_455414.1"/>
</dbReference>
<dbReference type="eggNOG" id="ENOG502S4T1">
    <property type="taxonomic scope" value="Eukaryota"/>
</dbReference>
<dbReference type="Proteomes" id="UP000000598">
    <property type="component" value="Chromosome F"/>
</dbReference>
<dbReference type="PANTHER" id="PTHR28094:SF1">
    <property type="entry name" value="MEIOTICALLY UP-REGULATED GENE 113 PROTEIN"/>
    <property type="match status" value="1"/>
</dbReference>
<dbReference type="InterPro" id="IPR053006">
    <property type="entry name" value="Meiosis_regulatory"/>
</dbReference>
<gene>
    <name evidence="2" type="ORF">KLLA0_F07359g</name>
</gene>